<keyword evidence="4 14" id="KW-1003">Cell membrane</keyword>
<keyword evidence="3 14" id="KW-0813">Transport</keyword>
<evidence type="ECO:0000313" key="18">
    <source>
        <dbReference type="EMBL" id="USG61943.1"/>
    </source>
</evidence>
<keyword evidence="12" id="KW-0564">Palmitate</keyword>
<keyword evidence="19" id="KW-1185">Reference proteome</keyword>
<keyword evidence="7" id="KW-0732">Signal</keyword>
<dbReference type="PANTHER" id="PTHR22888:SF18">
    <property type="entry name" value="CYTOCHROME BO(3) UBIQUINOL OXIDASE SUBUNIT 2"/>
    <property type="match status" value="1"/>
</dbReference>
<organism evidence="18 19">
    <name type="scientific">Sneathiella marina</name>
    <dbReference type="NCBI Taxonomy" id="2950108"/>
    <lineage>
        <taxon>Bacteria</taxon>
        <taxon>Pseudomonadati</taxon>
        <taxon>Pseudomonadota</taxon>
        <taxon>Alphaproteobacteria</taxon>
        <taxon>Sneathiellales</taxon>
        <taxon>Sneathiellaceae</taxon>
        <taxon>Sneathiella</taxon>
    </lineage>
</organism>
<evidence type="ECO:0000259" key="17">
    <source>
        <dbReference type="PROSITE" id="PS50999"/>
    </source>
</evidence>
<feature type="transmembrane region" description="Helical" evidence="15">
    <location>
        <begin position="96"/>
        <end position="117"/>
    </location>
</feature>
<dbReference type="PANTHER" id="PTHR22888">
    <property type="entry name" value="CYTOCHROME C OXIDASE, SUBUNIT II"/>
    <property type="match status" value="1"/>
</dbReference>
<dbReference type="PROSITE" id="PS50857">
    <property type="entry name" value="COX2_CUA"/>
    <property type="match status" value="1"/>
</dbReference>
<evidence type="ECO:0000256" key="5">
    <source>
        <dbReference type="ARBA" id="ARBA00022660"/>
    </source>
</evidence>
<keyword evidence="5 14" id="KW-0679">Respiratory chain</keyword>
<evidence type="ECO:0000256" key="8">
    <source>
        <dbReference type="ARBA" id="ARBA00022982"/>
    </source>
</evidence>
<accession>A0ABY4W736</accession>
<evidence type="ECO:0000313" key="19">
    <source>
        <dbReference type="Proteomes" id="UP001056291"/>
    </source>
</evidence>
<dbReference type="InterPro" id="IPR036257">
    <property type="entry name" value="Cyt_c_oxidase_su2_TM_sf"/>
</dbReference>
<dbReference type="NCBIfam" id="TIGR01433">
    <property type="entry name" value="CyoA"/>
    <property type="match status" value="1"/>
</dbReference>
<evidence type="ECO:0000256" key="11">
    <source>
        <dbReference type="ARBA" id="ARBA00023136"/>
    </source>
</evidence>
<dbReference type="PROSITE" id="PS50999">
    <property type="entry name" value="COX2_TM"/>
    <property type="match status" value="1"/>
</dbReference>
<dbReference type="InterPro" id="IPR011759">
    <property type="entry name" value="Cyt_c_oxidase_su2_TM_dom"/>
</dbReference>
<evidence type="ECO:0000256" key="1">
    <source>
        <dbReference type="ARBA" id="ARBA00004651"/>
    </source>
</evidence>
<evidence type="ECO:0000256" key="3">
    <source>
        <dbReference type="ARBA" id="ARBA00022448"/>
    </source>
</evidence>
<evidence type="ECO:0000256" key="7">
    <source>
        <dbReference type="ARBA" id="ARBA00022729"/>
    </source>
</evidence>
<dbReference type="InterPro" id="IPR008972">
    <property type="entry name" value="Cupredoxin"/>
</dbReference>
<dbReference type="Pfam" id="PF00116">
    <property type="entry name" value="COX2"/>
    <property type="match status" value="1"/>
</dbReference>
<dbReference type="Gene3D" id="2.60.40.420">
    <property type="entry name" value="Cupredoxins - blue copper proteins"/>
    <property type="match status" value="1"/>
</dbReference>
<sequence>MGEYLLGGFKNGKSRISALFLVLLAASLTGCGLMDAPVLDPKGPIATAERDLLFAAFCLMLIVLIPVFAMTLFFSWRYRENGGKGKHRPKWASSSIIETFVWLVPIVIIISLSYLTWTYTFKLDPYRALESDKPAINVQVIAQDWKWLFIYPDYNIASVNELAFPSNRPLSLEITSDTVMNSFMVPALGGQIYAMAGMTTRLQLLADENGSFTGRNTQFSGDGFSDQHFQAVAMTEQEFENWVAARTQSPEILDGTRYRKLAAKSVAHPVEYFSDVVPDLFKGIIAKYTSRDCPGDSESIQLICQEGR</sequence>
<evidence type="ECO:0000256" key="10">
    <source>
        <dbReference type="ARBA" id="ARBA00023002"/>
    </source>
</evidence>
<dbReference type="InterPro" id="IPR002429">
    <property type="entry name" value="CcO_II-like_C"/>
</dbReference>
<dbReference type="PIRSF" id="PIRSF000292">
    <property type="entry name" value="Ubi_od_II"/>
    <property type="match status" value="1"/>
</dbReference>
<keyword evidence="13" id="KW-0449">Lipoprotein</keyword>
<evidence type="ECO:0000256" key="6">
    <source>
        <dbReference type="ARBA" id="ARBA00022692"/>
    </source>
</evidence>
<evidence type="ECO:0000256" key="9">
    <source>
        <dbReference type="ARBA" id="ARBA00022989"/>
    </source>
</evidence>
<feature type="transmembrane region" description="Helical" evidence="15">
    <location>
        <begin position="53"/>
        <end position="76"/>
    </location>
</feature>
<dbReference type="Proteomes" id="UP001056291">
    <property type="component" value="Chromosome"/>
</dbReference>
<dbReference type="InterPro" id="IPR006333">
    <property type="entry name" value="Cyt_o_ubiquinol_oxidase_su2"/>
</dbReference>
<protein>
    <recommendedName>
        <fullName evidence="14">Ubiquinol oxidase subunit 2</fullName>
    </recommendedName>
</protein>
<keyword evidence="6 15" id="KW-0812">Transmembrane</keyword>
<evidence type="ECO:0000256" key="12">
    <source>
        <dbReference type="ARBA" id="ARBA00023139"/>
    </source>
</evidence>
<dbReference type="InterPro" id="IPR010514">
    <property type="entry name" value="COX_ARM"/>
</dbReference>
<keyword evidence="9 15" id="KW-1133">Transmembrane helix</keyword>
<dbReference type="SUPFAM" id="SSF81464">
    <property type="entry name" value="Cytochrome c oxidase subunit II-like, transmembrane region"/>
    <property type="match status" value="1"/>
</dbReference>
<evidence type="ECO:0000256" key="2">
    <source>
        <dbReference type="ARBA" id="ARBA00007866"/>
    </source>
</evidence>
<dbReference type="InterPro" id="IPR045187">
    <property type="entry name" value="CcO_II"/>
</dbReference>
<keyword evidence="10 14" id="KW-0560">Oxidoreductase</keyword>
<evidence type="ECO:0000256" key="14">
    <source>
        <dbReference type="PIRNR" id="PIRNR000292"/>
    </source>
</evidence>
<dbReference type="RefSeq" id="WP_251935388.1">
    <property type="nucleotide sequence ID" value="NZ_CP098747.1"/>
</dbReference>
<feature type="domain" description="Cytochrome oxidase subunit II transmembrane region profile" evidence="17">
    <location>
        <begin position="25"/>
        <end position="127"/>
    </location>
</feature>
<feature type="domain" description="Cytochrome oxidase subunit II copper A binding" evidence="16">
    <location>
        <begin position="133"/>
        <end position="245"/>
    </location>
</feature>
<dbReference type="SUPFAM" id="SSF49503">
    <property type="entry name" value="Cupredoxins"/>
    <property type="match status" value="1"/>
</dbReference>
<dbReference type="EMBL" id="CP098747">
    <property type="protein sequence ID" value="USG61943.1"/>
    <property type="molecule type" value="Genomic_DNA"/>
</dbReference>
<evidence type="ECO:0000256" key="15">
    <source>
        <dbReference type="SAM" id="Phobius"/>
    </source>
</evidence>
<reference evidence="18" key="1">
    <citation type="submission" date="2022-06" db="EMBL/GenBank/DDBJ databases">
        <title>Sneathiella actinostolidae sp. nov., isolated from a sea anemonein the Western Pacific Ocean.</title>
        <authorList>
            <person name="Wei M.J."/>
        </authorList>
    </citation>
    <scope>NUCLEOTIDE SEQUENCE</scope>
    <source>
        <strain evidence="18">PHK-P5</strain>
    </source>
</reference>
<evidence type="ECO:0000259" key="16">
    <source>
        <dbReference type="PROSITE" id="PS50857"/>
    </source>
</evidence>
<gene>
    <name evidence="18" type="primary">cyoA</name>
    <name evidence="18" type="ORF">NBZ79_03015</name>
</gene>
<evidence type="ECO:0000256" key="4">
    <source>
        <dbReference type="ARBA" id="ARBA00022475"/>
    </source>
</evidence>
<name>A0ABY4W736_9PROT</name>
<dbReference type="InterPro" id="IPR034227">
    <property type="entry name" value="CuRO_UO_II"/>
</dbReference>
<comment type="similarity">
    <text evidence="2 14">Belongs to the cytochrome c oxidase subunit 2 family.</text>
</comment>
<evidence type="ECO:0000256" key="13">
    <source>
        <dbReference type="ARBA" id="ARBA00023288"/>
    </source>
</evidence>
<dbReference type="Pfam" id="PF06481">
    <property type="entry name" value="COX_ARM"/>
    <property type="match status" value="1"/>
</dbReference>
<comment type="subcellular location">
    <subcellularLocation>
        <location evidence="1">Cell membrane</location>
        <topology evidence="1">Multi-pass membrane protein</topology>
    </subcellularLocation>
</comment>
<dbReference type="CDD" id="cd04212">
    <property type="entry name" value="CuRO_UO_II"/>
    <property type="match status" value="1"/>
</dbReference>
<keyword evidence="11 14" id="KW-0472">Membrane</keyword>
<dbReference type="Gene3D" id="1.10.287.90">
    <property type="match status" value="1"/>
</dbReference>
<keyword evidence="8 14" id="KW-0249">Electron transport</keyword>
<proteinExistence type="inferred from homology"/>